<accession>A0A1H2RN53</accession>
<dbReference type="InterPro" id="IPR029063">
    <property type="entry name" value="SAM-dependent_MTases_sf"/>
</dbReference>
<proteinExistence type="predicted"/>
<dbReference type="GO" id="GO:0008168">
    <property type="term" value="F:methyltransferase activity"/>
    <property type="evidence" value="ECO:0007669"/>
    <property type="project" value="UniProtKB-KW"/>
</dbReference>
<organism evidence="1 2">
    <name type="scientific">Kandleria vitulina</name>
    <dbReference type="NCBI Taxonomy" id="1630"/>
    <lineage>
        <taxon>Bacteria</taxon>
        <taxon>Bacillati</taxon>
        <taxon>Bacillota</taxon>
        <taxon>Erysipelotrichia</taxon>
        <taxon>Erysipelotrichales</taxon>
        <taxon>Coprobacillaceae</taxon>
        <taxon>Kandleria</taxon>
    </lineage>
</organism>
<protein>
    <submittedName>
        <fullName evidence="1">Putative rRNA methylase</fullName>
    </submittedName>
</protein>
<reference evidence="1 2" key="1">
    <citation type="submission" date="2016-10" db="EMBL/GenBank/DDBJ databases">
        <authorList>
            <person name="de Groot N.N."/>
        </authorList>
    </citation>
    <scope>NUCLEOTIDE SEQUENCE [LARGE SCALE GENOMIC DNA]</scope>
    <source>
        <strain evidence="1 2">S3b</strain>
    </source>
</reference>
<dbReference type="AlphaFoldDB" id="A0A1H2RN53"/>
<gene>
    <name evidence="1" type="ORF">SAMN04487759_10683</name>
</gene>
<dbReference type="GO" id="GO:0032259">
    <property type="term" value="P:methylation"/>
    <property type="evidence" value="ECO:0007669"/>
    <property type="project" value="UniProtKB-KW"/>
</dbReference>
<evidence type="ECO:0000313" key="1">
    <source>
        <dbReference type="EMBL" id="SDW20610.1"/>
    </source>
</evidence>
<dbReference type="InterPro" id="IPR010719">
    <property type="entry name" value="MnmM_MeTrfase"/>
</dbReference>
<keyword evidence="1" id="KW-0808">Transferase</keyword>
<dbReference type="SUPFAM" id="SSF53335">
    <property type="entry name" value="S-adenosyl-L-methionine-dependent methyltransferases"/>
    <property type="match status" value="1"/>
</dbReference>
<dbReference type="Gene3D" id="3.40.50.150">
    <property type="entry name" value="Vaccinia Virus protein VP39"/>
    <property type="match status" value="1"/>
</dbReference>
<name>A0A1H2RN53_9FIRM</name>
<dbReference type="RefSeq" id="WP_074685893.1">
    <property type="nucleotide sequence ID" value="NZ_FNNF01000006.1"/>
</dbReference>
<dbReference type="eggNOG" id="COG4123">
    <property type="taxonomic scope" value="Bacteria"/>
</dbReference>
<dbReference type="Pfam" id="PF06962">
    <property type="entry name" value="rRNA_methylase"/>
    <property type="match status" value="1"/>
</dbReference>
<dbReference type="PANTHER" id="PTHR35276">
    <property type="entry name" value="S-ADENOSYL-L-METHIONINE-DEPENDENT METHYLTRANSFERASES SUPERFAMILY PROTEIN"/>
    <property type="match status" value="1"/>
</dbReference>
<dbReference type="EMBL" id="FNNF01000006">
    <property type="protein sequence ID" value="SDW20610.1"/>
    <property type="molecule type" value="Genomic_DNA"/>
</dbReference>
<keyword evidence="1" id="KW-0489">Methyltransferase</keyword>
<dbReference type="OrthoDB" id="9792989at2"/>
<dbReference type="Proteomes" id="UP000182429">
    <property type="component" value="Unassembled WGS sequence"/>
</dbReference>
<dbReference type="PANTHER" id="PTHR35276:SF1">
    <property type="entry name" value="TRNA (MNM(5)S(2)U34)-METHYLTRANSFERASE, CHLOROPLASTIC"/>
    <property type="match status" value="1"/>
</dbReference>
<sequence length="172" mass="19831">MLSMVEYVHERMSTYKKREIGADFTMGKGNDTVFLSELCDQVYSFDIQDEALETTRKKLVHDNVKLIKDSHEHLDDYLSSFDIGVFNLGYLPSFSHEITTVLASTEVAIKKAIDAMTQVLFVVCYIGHEEGKKEAAWIDEYVSALDHKQYNVSTYRMMNKPLSPYVIEIQKR</sequence>
<dbReference type="STRING" id="1630.SAMN05216514_102182"/>
<evidence type="ECO:0000313" key="2">
    <source>
        <dbReference type="Proteomes" id="UP000182429"/>
    </source>
</evidence>